<evidence type="ECO:0000313" key="3">
    <source>
        <dbReference type="Proteomes" id="UP001152799"/>
    </source>
</evidence>
<sequence length="245" mass="28618">MKQELVLIRASNDLDAVLFKDDLETKVITDETPMISFDKLYWKIPHITVDIPQQLALSKILESNKEIFLGFRSWEIVEYSSISETTRHTWPVKTTNKLESPRHVVVAFQIDRKGQVKKDMSQFDDIDLTNIRVFLNSERYPYHDLHLNFKDNNFSALYEMFANFRHSYYGIATEPVFNPTDFKNISPITHIDCSHQKESIQTGSVVMRVEFETSTNVKKDTSAYCLILHDKIFSYNPLTKIVKQL</sequence>
<feature type="domain" description="Double jelly roll-like" evidence="1">
    <location>
        <begin position="2"/>
        <end position="232"/>
    </location>
</feature>
<dbReference type="PANTHER" id="PTHR36159:SF1">
    <property type="entry name" value="RETROVIRUS-RELATED POL POLYPROTEIN FROM TRANSPOSON 412-LIKE PROTEIN"/>
    <property type="match status" value="1"/>
</dbReference>
<reference evidence="2" key="1">
    <citation type="submission" date="2022-01" db="EMBL/GenBank/DDBJ databases">
        <authorList>
            <person name="King R."/>
        </authorList>
    </citation>
    <scope>NUCLEOTIDE SEQUENCE</scope>
</reference>
<protein>
    <recommendedName>
        <fullName evidence="1">Double jelly roll-like domain-containing protein</fullName>
    </recommendedName>
</protein>
<organism evidence="2 3">
    <name type="scientific">Ceutorhynchus assimilis</name>
    <name type="common">cabbage seed weevil</name>
    <dbReference type="NCBI Taxonomy" id="467358"/>
    <lineage>
        <taxon>Eukaryota</taxon>
        <taxon>Metazoa</taxon>
        <taxon>Ecdysozoa</taxon>
        <taxon>Arthropoda</taxon>
        <taxon>Hexapoda</taxon>
        <taxon>Insecta</taxon>
        <taxon>Pterygota</taxon>
        <taxon>Neoptera</taxon>
        <taxon>Endopterygota</taxon>
        <taxon>Coleoptera</taxon>
        <taxon>Polyphaga</taxon>
        <taxon>Cucujiformia</taxon>
        <taxon>Curculionidae</taxon>
        <taxon>Ceutorhynchinae</taxon>
        <taxon>Ceutorhynchus</taxon>
    </lineage>
</organism>
<dbReference type="OrthoDB" id="7691951at2759"/>
<proteinExistence type="predicted"/>
<accession>A0A9N9MEE7</accession>
<gene>
    <name evidence="2" type="ORF">CEUTPL_LOCUS3309</name>
</gene>
<evidence type="ECO:0000313" key="2">
    <source>
        <dbReference type="EMBL" id="CAG9762634.1"/>
    </source>
</evidence>
<evidence type="ECO:0000259" key="1">
    <source>
        <dbReference type="Pfam" id="PF21738"/>
    </source>
</evidence>
<dbReference type="PANTHER" id="PTHR36159">
    <property type="entry name" value="PROTEIN CBG23766"/>
    <property type="match status" value="1"/>
</dbReference>
<dbReference type="Proteomes" id="UP001152799">
    <property type="component" value="Chromosome 12"/>
</dbReference>
<dbReference type="Pfam" id="PF21738">
    <property type="entry name" value="DJR-like_dom"/>
    <property type="match status" value="1"/>
</dbReference>
<dbReference type="AlphaFoldDB" id="A0A9N9MEE7"/>
<dbReference type="EMBL" id="OU892288">
    <property type="protein sequence ID" value="CAG9762634.1"/>
    <property type="molecule type" value="Genomic_DNA"/>
</dbReference>
<keyword evidence="3" id="KW-1185">Reference proteome</keyword>
<dbReference type="InterPro" id="IPR049512">
    <property type="entry name" value="DJR-like_dom"/>
</dbReference>
<name>A0A9N9MEE7_9CUCU</name>